<dbReference type="EC" id="2.7.10.2" evidence="2"/>
<dbReference type="InterPro" id="IPR025669">
    <property type="entry name" value="AAA_dom"/>
</dbReference>
<dbReference type="GO" id="GO:0005886">
    <property type="term" value="C:plasma membrane"/>
    <property type="evidence" value="ECO:0007669"/>
    <property type="project" value="UniProtKB-ARBA"/>
</dbReference>
<evidence type="ECO:0000256" key="4">
    <source>
        <dbReference type="ARBA" id="ARBA00022741"/>
    </source>
</evidence>
<dbReference type="Gene3D" id="3.40.50.300">
    <property type="entry name" value="P-loop containing nucleotide triphosphate hydrolases"/>
    <property type="match status" value="1"/>
</dbReference>
<keyword evidence="4" id="KW-0547">Nucleotide-binding</keyword>
<dbReference type="AlphaFoldDB" id="A0A0U3T4Z7"/>
<dbReference type="SUPFAM" id="SSF52540">
    <property type="entry name" value="P-loop containing nucleoside triphosphate hydrolases"/>
    <property type="match status" value="1"/>
</dbReference>
<comment type="catalytic activity">
    <reaction evidence="8">
        <text>L-tyrosyl-[protein] + ATP = O-phospho-L-tyrosyl-[protein] + ADP + H(+)</text>
        <dbReference type="Rhea" id="RHEA:10596"/>
        <dbReference type="Rhea" id="RHEA-COMP:10136"/>
        <dbReference type="Rhea" id="RHEA-COMP:20101"/>
        <dbReference type="ChEBI" id="CHEBI:15378"/>
        <dbReference type="ChEBI" id="CHEBI:30616"/>
        <dbReference type="ChEBI" id="CHEBI:46858"/>
        <dbReference type="ChEBI" id="CHEBI:61978"/>
        <dbReference type="ChEBI" id="CHEBI:456216"/>
        <dbReference type="EC" id="2.7.10.2"/>
    </reaction>
</comment>
<proteinExistence type="inferred from homology"/>
<dbReference type="Proteomes" id="UP000067689">
    <property type="component" value="Chromosome"/>
</dbReference>
<evidence type="ECO:0000259" key="9">
    <source>
        <dbReference type="Pfam" id="PF13614"/>
    </source>
</evidence>
<dbReference type="InterPro" id="IPR005702">
    <property type="entry name" value="Wzc-like_C"/>
</dbReference>
<dbReference type="FunFam" id="3.40.50.300:FF:000527">
    <property type="entry name" value="Tyrosine-protein kinase etk"/>
    <property type="match status" value="1"/>
</dbReference>
<dbReference type="InterPro" id="IPR050445">
    <property type="entry name" value="Bact_polysacc_biosynth/exp"/>
</dbReference>
<evidence type="ECO:0000256" key="2">
    <source>
        <dbReference type="ARBA" id="ARBA00011903"/>
    </source>
</evidence>
<evidence type="ECO:0000256" key="1">
    <source>
        <dbReference type="ARBA" id="ARBA00007316"/>
    </source>
</evidence>
<dbReference type="Pfam" id="PF13614">
    <property type="entry name" value="AAA_31"/>
    <property type="match status" value="1"/>
</dbReference>
<dbReference type="InterPro" id="IPR027417">
    <property type="entry name" value="P-loop_NTPase"/>
</dbReference>
<dbReference type="PANTHER" id="PTHR32309:SF31">
    <property type="entry name" value="CAPSULAR EXOPOLYSACCHARIDE FAMILY"/>
    <property type="match status" value="1"/>
</dbReference>
<dbReference type="PANTHER" id="PTHR32309">
    <property type="entry name" value="TYROSINE-PROTEIN KINASE"/>
    <property type="match status" value="1"/>
</dbReference>
<dbReference type="GO" id="GO:0005524">
    <property type="term" value="F:ATP binding"/>
    <property type="evidence" value="ECO:0007669"/>
    <property type="project" value="UniProtKB-KW"/>
</dbReference>
<evidence type="ECO:0000256" key="3">
    <source>
        <dbReference type="ARBA" id="ARBA00022679"/>
    </source>
</evidence>
<comment type="similarity">
    <text evidence="1">Belongs to the CpsD/CapB family.</text>
</comment>
<name>A0A0U3T4Z7_9ACTN</name>
<keyword evidence="5" id="KW-0418">Kinase</keyword>
<accession>A0A0U3T4Z7</accession>
<dbReference type="GO" id="GO:0004715">
    <property type="term" value="F:non-membrane spanning protein tyrosine kinase activity"/>
    <property type="evidence" value="ECO:0007669"/>
    <property type="project" value="UniProtKB-EC"/>
</dbReference>
<dbReference type="KEGG" id="aer:AERYTH_14235"/>
<dbReference type="EMBL" id="CP011502">
    <property type="protein sequence ID" value="ALX05770.1"/>
    <property type="molecule type" value="Genomic_DNA"/>
</dbReference>
<evidence type="ECO:0000256" key="8">
    <source>
        <dbReference type="ARBA" id="ARBA00051245"/>
    </source>
</evidence>
<keyword evidence="3" id="KW-0808">Transferase</keyword>
<protein>
    <recommendedName>
        <fullName evidence="2">non-specific protein-tyrosine kinase</fullName>
        <ecNumber evidence="2">2.7.10.2</ecNumber>
    </recommendedName>
</protein>
<dbReference type="GO" id="GO:0042802">
    <property type="term" value="F:identical protein binding"/>
    <property type="evidence" value="ECO:0007669"/>
    <property type="project" value="UniProtKB-ARBA"/>
</dbReference>
<sequence>MPSPTPRRTLGSRWLLVVLLGLLGALAGQLVVSGLTPRYEASAEVLVSSPPASVDGSARAVTARTVESYGRLLSQPYLLDRAARALDESSLPADSVRSGVVGDSDVLRVTVRDDSLDVARERAGAIAEAFTAWLEDSQQALRPNQQVTGLVIDPGTGSTGPVSPRRWPYLLGGLLVGLLLGLGVARWRQLADRGVASADELEATTEAPLLGAIAYDRSVQDAPLLTSLSPQHPRAESIRILRTNLQFVDVDHDRTVITVTSAVEAEGKTSTACNLAIALAQSGLRVALVEGDLRRPQLAEQFGLESTVGLTTVLVGRVELDEAMQETEIPGLDVLTSGARPPNPAEIVQTGAMEQLVADLRRAYDIVLIDAPPLLPVTDATILALLSDGALLVVRHGRTGHDQVRAAVERLQTVGATLFGTVLSMSPRRAAGRFGYGYEYATQSSRRRPRRGR</sequence>
<evidence type="ECO:0000313" key="11">
    <source>
        <dbReference type="Proteomes" id="UP000067689"/>
    </source>
</evidence>
<keyword evidence="11" id="KW-1185">Reference proteome</keyword>
<evidence type="ECO:0000256" key="6">
    <source>
        <dbReference type="ARBA" id="ARBA00022840"/>
    </source>
</evidence>
<evidence type="ECO:0000256" key="7">
    <source>
        <dbReference type="ARBA" id="ARBA00023137"/>
    </source>
</evidence>
<dbReference type="CDD" id="cd05387">
    <property type="entry name" value="BY-kinase"/>
    <property type="match status" value="1"/>
</dbReference>
<feature type="domain" description="AAA" evidence="9">
    <location>
        <begin position="264"/>
        <end position="398"/>
    </location>
</feature>
<evidence type="ECO:0000313" key="10">
    <source>
        <dbReference type="EMBL" id="ALX05770.1"/>
    </source>
</evidence>
<dbReference type="NCBIfam" id="TIGR01007">
    <property type="entry name" value="eps_fam"/>
    <property type="match status" value="1"/>
</dbReference>
<dbReference type="PATRIC" id="fig|2041.4.peg.2968"/>
<reference evidence="10 11" key="1">
    <citation type="journal article" date="1991" name="Int. J. Syst. Bacteriol.">
        <title>Description of the erythromycin-producing bacterium Arthrobacter sp. strain NRRL B-3381 as Aeromicrobium erythreum gen. nov., sp. nov.</title>
        <authorList>
            <person name="Miller E.S."/>
            <person name="Woese C.R."/>
            <person name="Brenner S."/>
        </authorList>
    </citation>
    <scope>NUCLEOTIDE SEQUENCE [LARGE SCALE GENOMIC DNA]</scope>
    <source>
        <strain evidence="10 11">AR18</strain>
    </source>
</reference>
<keyword evidence="6" id="KW-0067">ATP-binding</keyword>
<dbReference type="STRING" id="2041.AERYTH_14235"/>
<organism evidence="10 11">
    <name type="scientific">Aeromicrobium erythreum</name>
    <dbReference type="NCBI Taxonomy" id="2041"/>
    <lineage>
        <taxon>Bacteria</taxon>
        <taxon>Bacillati</taxon>
        <taxon>Actinomycetota</taxon>
        <taxon>Actinomycetes</taxon>
        <taxon>Propionibacteriales</taxon>
        <taxon>Nocardioidaceae</taxon>
        <taxon>Aeromicrobium</taxon>
    </lineage>
</organism>
<keyword evidence="7" id="KW-0829">Tyrosine-protein kinase</keyword>
<evidence type="ECO:0000256" key="5">
    <source>
        <dbReference type="ARBA" id="ARBA00022777"/>
    </source>
</evidence>
<gene>
    <name evidence="10" type="ORF">AERYTH_14235</name>
</gene>